<reference evidence="4" key="2">
    <citation type="submission" date="2019-06" db="EMBL/GenBank/DDBJ databases">
        <title>Co-occurence of chitin degradation, pigmentation and bioactivity in marine Pseudoalteromonas.</title>
        <authorList>
            <person name="Sonnenschein E.C."/>
            <person name="Bech P.K."/>
        </authorList>
    </citation>
    <scope>NUCLEOTIDE SEQUENCE [LARGE SCALE GENOMIC DNA]</scope>
    <source>
        <strain evidence="4">S2897</strain>
    </source>
</reference>
<comment type="caution">
    <text evidence="3">The sequence shown here is derived from an EMBL/GenBank/DDBJ whole genome shotgun (WGS) entry which is preliminary data.</text>
</comment>
<dbReference type="PANTHER" id="PTHR37533">
    <property type="entry name" value="FLAGELLAR HOOK-LENGTH CONTROL PROTEIN"/>
    <property type="match status" value="1"/>
</dbReference>
<feature type="region of interest" description="Disordered" evidence="1">
    <location>
        <begin position="392"/>
        <end position="418"/>
    </location>
</feature>
<accession>A0A5S3Z6Q1</accession>
<dbReference type="InterPro" id="IPR052563">
    <property type="entry name" value="FliK"/>
</dbReference>
<feature type="compositionally biased region" description="Polar residues" evidence="1">
    <location>
        <begin position="13"/>
        <end position="27"/>
    </location>
</feature>
<evidence type="ECO:0000313" key="3">
    <source>
        <dbReference type="EMBL" id="TMP87934.1"/>
    </source>
</evidence>
<feature type="compositionally biased region" description="Polar residues" evidence="1">
    <location>
        <begin position="596"/>
        <end position="612"/>
    </location>
</feature>
<feature type="region of interest" description="Disordered" evidence="1">
    <location>
        <begin position="1"/>
        <end position="129"/>
    </location>
</feature>
<dbReference type="InterPro" id="IPR021136">
    <property type="entry name" value="Flagellar_hook_control-like_C"/>
</dbReference>
<feature type="region of interest" description="Disordered" evidence="1">
    <location>
        <begin position="306"/>
        <end position="335"/>
    </location>
</feature>
<evidence type="ECO:0000313" key="4">
    <source>
        <dbReference type="Proteomes" id="UP000305874"/>
    </source>
</evidence>
<feature type="compositionally biased region" description="Basic and acidic residues" evidence="1">
    <location>
        <begin position="81"/>
        <end position="98"/>
    </location>
</feature>
<name>A0A5S3Z6Q1_9GAMM</name>
<dbReference type="Pfam" id="PF02120">
    <property type="entry name" value="Flg_hook"/>
    <property type="match status" value="1"/>
</dbReference>
<protein>
    <recommendedName>
        <fullName evidence="2">Flagellar hook-length control protein-like C-terminal domain-containing protein</fullName>
    </recommendedName>
</protein>
<dbReference type="Gene3D" id="3.30.750.140">
    <property type="match status" value="1"/>
</dbReference>
<dbReference type="RefSeq" id="WP_138547724.1">
    <property type="nucleotide sequence ID" value="NZ_PNCG01000004.1"/>
</dbReference>
<dbReference type="PANTHER" id="PTHR37533:SF2">
    <property type="entry name" value="FLAGELLAR HOOK-LENGTH CONTROL PROTEIN"/>
    <property type="match status" value="1"/>
</dbReference>
<proteinExistence type="predicted"/>
<feature type="compositionally biased region" description="Polar residues" evidence="1">
    <location>
        <begin position="116"/>
        <end position="129"/>
    </location>
</feature>
<feature type="compositionally biased region" description="Acidic residues" evidence="1">
    <location>
        <begin position="105"/>
        <end position="114"/>
    </location>
</feature>
<feature type="region of interest" description="Disordered" evidence="1">
    <location>
        <begin position="572"/>
        <end position="623"/>
    </location>
</feature>
<gene>
    <name evidence="3" type="ORF">CWC05_06505</name>
</gene>
<evidence type="ECO:0000256" key="1">
    <source>
        <dbReference type="SAM" id="MobiDB-lite"/>
    </source>
</evidence>
<reference evidence="3 4" key="1">
    <citation type="submission" date="2017-12" db="EMBL/GenBank/DDBJ databases">
        <authorList>
            <person name="Paulsen S."/>
            <person name="Gram L.K."/>
        </authorList>
    </citation>
    <scope>NUCLEOTIDE SEQUENCE [LARGE SCALE GENOMIC DNA]</scope>
    <source>
        <strain evidence="3 4">S2897</strain>
    </source>
</reference>
<sequence length="623" mass="66420">MMTQVESVIVLPQSGQSQDKGASSTYDSGEKKFAQFYSQEQQRQDRVKRSPEDEKQAIGGFVGQKSDSKEPQKNAQETEQGVDKSAEKVNEQSKDKEPSTTVLDGEGDAADDAEPLSNTAQPSEEVAQTTSIAASEDDFYQQLFAQLSMSTELSAVAKEVGSALNGTGFSDDIDVDFIAKLPIELKQSLARLTPAQRSELSVQLQQMASAAGIDAKALASIETQLNQLVATPGQSGLSDAERIAAQAKELSMAKASEQVQRPAESVAARSAEDASKLNNSTKVASDVQQELNKVLADGKALGAEAVKSDAKNSTASAAPGSLNPEQQQRQSQTQHILAAAKVEADQGGPSASKTTQAAVNPMLSDAKMKAAQPQGDKQTNLSASKFSAEPMIESGDKAVSPSKGTQGENAQPSANALSAQSKVTQLASALVAHAQGNTELSSAIEADLAHWQQVQQAAMQSTQHTQAQGQTQRMALDPALLQAINITKNDAAQQIQQRVNMMLNLNNQEAEIRLDPPELGSMQVRVRSEGEQAHVNFVVQNQQAKEALEQAMPRLRDLLAQQGLSLGDTNVEQQNQQSAQHDGEQGQGSEHGPLTEQASNDENHGLEQQQKNAPMEQGIDFYA</sequence>
<feature type="compositionally biased region" description="Polar residues" evidence="1">
    <location>
        <begin position="323"/>
        <end position="335"/>
    </location>
</feature>
<dbReference type="CDD" id="cd17470">
    <property type="entry name" value="T3SS_Flik_C"/>
    <property type="match status" value="1"/>
</dbReference>
<organism evidence="3 4">
    <name type="scientific">Pseudoalteromonas ruthenica</name>
    <dbReference type="NCBI Taxonomy" id="151081"/>
    <lineage>
        <taxon>Bacteria</taxon>
        <taxon>Pseudomonadati</taxon>
        <taxon>Pseudomonadota</taxon>
        <taxon>Gammaproteobacteria</taxon>
        <taxon>Alteromonadales</taxon>
        <taxon>Pseudoalteromonadaceae</taxon>
        <taxon>Pseudoalteromonas</taxon>
    </lineage>
</organism>
<feature type="domain" description="Flagellar hook-length control protein-like C-terminal" evidence="2">
    <location>
        <begin position="497"/>
        <end position="579"/>
    </location>
</feature>
<dbReference type="EMBL" id="PNCG01000004">
    <property type="protein sequence ID" value="TMP87934.1"/>
    <property type="molecule type" value="Genomic_DNA"/>
</dbReference>
<feature type="region of interest" description="Disordered" evidence="1">
    <location>
        <begin position="253"/>
        <end position="284"/>
    </location>
</feature>
<dbReference type="Proteomes" id="UP000305874">
    <property type="component" value="Unassembled WGS sequence"/>
</dbReference>
<feature type="compositionally biased region" description="Basic and acidic residues" evidence="1">
    <location>
        <begin position="42"/>
        <end position="56"/>
    </location>
</feature>
<evidence type="ECO:0000259" key="2">
    <source>
        <dbReference type="Pfam" id="PF02120"/>
    </source>
</evidence>
<feature type="compositionally biased region" description="Polar residues" evidence="1">
    <location>
        <begin position="402"/>
        <end position="418"/>
    </location>
</feature>
<dbReference type="AlphaFoldDB" id="A0A5S3Z6Q1"/>
<dbReference type="InterPro" id="IPR038610">
    <property type="entry name" value="FliK-like_C_sf"/>
</dbReference>